<evidence type="ECO:0000313" key="1">
    <source>
        <dbReference type="EMBL" id="QQK07643.1"/>
    </source>
</evidence>
<organism evidence="1 2">
    <name type="scientific">Miniphocaeibacter halophilus</name>
    <dbReference type="NCBI Taxonomy" id="2931922"/>
    <lineage>
        <taxon>Bacteria</taxon>
        <taxon>Bacillati</taxon>
        <taxon>Bacillota</taxon>
        <taxon>Tissierellia</taxon>
        <taxon>Tissierellales</taxon>
        <taxon>Peptoniphilaceae</taxon>
        <taxon>Miniphocaeibacter</taxon>
    </lineage>
</organism>
<gene>
    <name evidence="1" type="primary">dnaJ</name>
    <name evidence="1" type="ORF">JFY71_10165</name>
</gene>
<name>A0AC61N0N4_9FIRM</name>
<reference evidence="1 2" key="1">
    <citation type="journal article" date="2022" name="Int. J. Syst. Evol. Microbiol.">
        <title>Miniphocaeibacter halophilus sp. nov., an ammonium-tolerant acetate-producing bacterium isolated from a biogas system.</title>
        <authorList>
            <person name="Schnurer A."/>
            <person name="Singh A."/>
            <person name="Bi S."/>
            <person name="Qiao W."/>
            <person name="Westerholm M."/>
        </authorList>
    </citation>
    <scope>NUCLEOTIDE SEQUENCE [LARGE SCALE GENOMIC DNA]</scope>
    <source>
        <strain evidence="1 2">AMB_01</strain>
    </source>
</reference>
<protein>
    <submittedName>
        <fullName evidence="1">Molecular chaperone DnaJ</fullName>
    </submittedName>
</protein>
<dbReference type="EMBL" id="CP066744">
    <property type="protein sequence ID" value="QQK07643.1"/>
    <property type="molecule type" value="Genomic_DNA"/>
</dbReference>
<dbReference type="Proteomes" id="UP000595814">
    <property type="component" value="Chromosome"/>
</dbReference>
<accession>A0AC61N0N4</accession>
<keyword evidence="2" id="KW-1185">Reference proteome</keyword>
<sequence>MRDLYEILEIDRNSSKEEIKKSYRKLAKKYHPDLNPDDDEAQEKFKEINFAYEVLSDEEKKSKYDMYGEAAFTNGGMGPNDFTMDFSDLFGDIFDIFGGGFSRKTRNPNAPQKGSDIQQKIHLTFEEAVFGVEKEISVRKMETCDECNGTGAEKGTSKKICDKCHGTGQVRYTQQSAFGTFVRTATCDKCHGTGEIIEKKCHKCKGKGQIRTNKSLKIKIPAGVDNDSVINLRGEGNAGVNGGPDGDLYLVLDVKPHEFFQRSGYDIYFKLPISFTQAALGAKIDVPLLKGIEEFEIPAGTQTGTRFKLKNKGVQILNRKNNERGDLYFDVQIITPTKLNSKQKDLLLEFSNITDEDYRESKGKKSIFDKIKDKFDVGK</sequence>
<evidence type="ECO:0000313" key="2">
    <source>
        <dbReference type="Proteomes" id="UP000595814"/>
    </source>
</evidence>
<proteinExistence type="predicted"/>